<dbReference type="EMBL" id="JABXBU010000001">
    <property type="protein sequence ID" value="KAF8795935.1"/>
    <property type="molecule type" value="Genomic_DNA"/>
</dbReference>
<gene>
    <name evidence="2" type="ORF">HNY73_000379</name>
</gene>
<dbReference type="InterPro" id="IPR008042">
    <property type="entry name" value="Retrotrans_Pao"/>
</dbReference>
<proteinExistence type="predicted"/>
<keyword evidence="3" id="KW-1185">Reference proteome</keyword>
<reference evidence="2" key="2">
    <citation type="submission" date="2020-06" db="EMBL/GenBank/DDBJ databases">
        <authorList>
            <person name="Sheffer M."/>
        </authorList>
    </citation>
    <scope>NUCLEOTIDE SEQUENCE</scope>
</reference>
<dbReference type="AlphaFoldDB" id="A0A8T0G0A0"/>
<protein>
    <submittedName>
        <fullName evidence="2">Uncharacterized protein</fullName>
    </submittedName>
</protein>
<sequence length="69" mass="7547">MYFPFADVEAIELHGFSDASEAAFGAVVYCKSQTPAGEVVVRWWPVNPSGSTEGSSRSRDWSSALLCCW</sequence>
<name>A0A8T0G0A0_ARGBR</name>
<comment type="caution">
    <text evidence="2">The sequence shown here is derived from an EMBL/GenBank/DDBJ whole genome shotgun (WGS) entry which is preliminary data.</text>
</comment>
<accession>A0A8T0G0A0</accession>
<feature type="region of interest" description="Disordered" evidence="1">
    <location>
        <begin position="48"/>
        <end position="69"/>
    </location>
</feature>
<dbReference type="Proteomes" id="UP000807504">
    <property type="component" value="Unassembled WGS sequence"/>
</dbReference>
<evidence type="ECO:0000256" key="1">
    <source>
        <dbReference type="SAM" id="MobiDB-lite"/>
    </source>
</evidence>
<evidence type="ECO:0000313" key="2">
    <source>
        <dbReference type="EMBL" id="KAF8795935.1"/>
    </source>
</evidence>
<organism evidence="2 3">
    <name type="scientific">Argiope bruennichi</name>
    <name type="common">Wasp spider</name>
    <name type="synonym">Aranea bruennichi</name>
    <dbReference type="NCBI Taxonomy" id="94029"/>
    <lineage>
        <taxon>Eukaryota</taxon>
        <taxon>Metazoa</taxon>
        <taxon>Ecdysozoa</taxon>
        <taxon>Arthropoda</taxon>
        <taxon>Chelicerata</taxon>
        <taxon>Arachnida</taxon>
        <taxon>Araneae</taxon>
        <taxon>Araneomorphae</taxon>
        <taxon>Entelegynae</taxon>
        <taxon>Araneoidea</taxon>
        <taxon>Araneidae</taxon>
        <taxon>Argiope</taxon>
    </lineage>
</organism>
<reference evidence="2" key="1">
    <citation type="journal article" date="2020" name="bioRxiv">
        <title>Chromosome-level reference genome of the European wasp spider Argiope bruennichi: a resource for studies on range expansion and evolutionary adaptation.</title>
        <authorList>
            <person name="Sheffer M.M."/>
            <person name="Hoppe A."/>
            <person name="Krehenwinkel H."/>
            <person name="Uhl G."/>
            <person name="Kuss A.W."/>
            <person name="Jensen L."/>
            <person name="Jensen C."/>
            <person name="Gillespie R.G."/>
            <person name="Hoff K.J."/>
            <person name="Prost S."/>
        </authorList>
    </citation>
    <scope>NUCLEOTIDE SEQUENCE</scope>
</reference>
<evidence type="ECO:0000313" key="3">
    <source>
        <dbReference type="Proteomes" id="UP000807504"/>
    </source>
</evidence>
<dbReference type="Pfam" id="PF05380">
    <property type="entry name" value="Peptidase_A17"/>
    <property type="match status" value="1"/>
</dbReference>